<dbReference type="GO" id="GO:0008270">
    <property type="term" value="F:zinc ion binding"/>
    <property type="evidence" value="ECO:0007669"/>
    <property type="project" value="UniProtKB-KW"/>
</dbReference>
<dbReference type="SUPFAM" id="SSF57667">
    <property type="entry name" value="beta-beta-alpha zinc fingers"/>
    <property type="match status" value="2"/>
</dbReference>
<dbReference type="FunFam" id="3.30.160.60:FF:000446">
    <property type="entry name" value="Zinc finger protein"/>
    <property type="match status" value="1"/>
</dbReference>
<dbReference type="PANTHER" id="PTHR24403:SF109">
    <property type="entry name" value="ZINC FINGER PROTEIN 845-LIKE"/>
    <property type="match status" value="1"/>
</dbReference>
<dbReference type="PANTHER" id="PTHR24403">
    <property type="entry name" value="ZINC FINGER PROTEIN"/>
    <property type="match status" value="1"/>
</dbReference>
<proteinExistence type="predicted"/>
<organism evidence="8 9">
    <name type="scientific">Boletus edulis BED1</name>
    <dbReference type="NCBI Taxonomy" id="1328754"/>
    <lineage>
        <taxon>Eukaryota</taxon>
        <taxon>Fungi</taxon>
        <taxon>Dikarya</taxon>
        <taxon>Basidiomycota</taxon>
        <taxon>Agaricomycotina</taxon>
        <taxon>Agaricomycetes</taxon>
        <taxon>Agaricomycetidae</taxon>
        <taxon>Boletales</taxon>
        <taxon>Boletineae</taxon>
        <taxon>Boletaceae</taxon>
        <taxon>Boletoideae</taxon>
        <taxon>Boletus</taxon>
    </lineage>
</organism>
<accession>A0AAD4BYR4</accession>
<evidence type="ECO:0000256" key="2">
    <source>
        <dbReference type="ARBA" id="ARBA00022737"/>
    </source>
</evidence>
<keyword evidence="4" id="KW-0862">Zinc</keyword>
<dbReference type="AlphaFoldDB" id="A0AAD4BYR4"/>
<dbReference type="GO" id="GO:0005634">
    <property type="term" value="C:nucleus"/>
    <property type="evidence" value="ECO:0007669"/>
    <property type="project" value="TreeGrafter"/>
</dbReference>
<dbReference type="PROSITE" id="PS00028">
    <property type="entry name" value="ZINC_FINGER_C2H2_1"/>
    <property type="match status" value="1"/>
</dbReference>
<protein>
    <recommendedName>
        <fullName evidence="7">C2H2-type domain-containing protein</fullName>
    </recommendedName>
</protein>
<feature type="domain" description="C2H2-type" evidence="7">
    <location>
        <begin position="12"/>
        <end position="39"/>
    </location>
</feature>
<evidence type="ECO:0000256" key="1">
    <source>
        <dbReference type="ARBA" id="ARBA00022723"/>
    </source>
</evidence>
<keyword evidence="3 5" id="KW-0863">Zinc-finger</keyword>
<dbReference type="GO" id="GO:0045944">
    <property type="term" value="P:positive regulation of transcription by RNA polymerase II"/>
    <property type="evidence" value="ECO:0007669"/>
    <property type="project" value="TreeGrafter"/>
</dbReference>
<sequence length="581" mass="61863">MAPHRTRASDPVQCPACGKTISRKADLNRHMEIHSENMERRHHCSVEGCSFSAVQRSGLKTHMNRHTKERPHKCPVEKCPFATPDPGSLTRHRIEQHAYVPPTRTRSSDDQESEGVPEPARRQRRTRRNTSRSTPQSASSPSVPSPSSSLSLTDEQAQEGSNIASATYGAESSSGSVSSWDTHSPASLSPASDLVEGNQLASVSPYSAEAIINDFARAGTQPSQSLSPNFYQGSQTAQSSNVVTHFAQVAPQSQSPSGSSSSWDPSLPSLLLADEHVAPVGSAMTYTRSAQVGHSHFASTASQASMTQHPVPEQGYPYAMVPAAPLFPTIGRPATAEAWNEFLAESNESYAATPSVSMPTTSYGAGNPLISPPMTLPSYSVGNVGILTPAAIPRYGNQYNVGNMPPPASMSTSYGAQYPANHGFYGHTVQVGNMLPPASTSITSYGAQYPINYAPDGFYGLPPASTPSTSYGAQYPINYASDGFYGHPVGNMLPPASASTSSTSYGVQYPTNHAEHGNYGHTANAMPYGAQITHQQSNGSFANPNMNGYSQATYPQASGQGYLYTTDAGTSGFRRNRFSPY</sequence>
<dbReference type="SMART" id="SM00355">
    <property type="entry name" value="ZnF_C2H2"/>
    <property type="match status" value="3"/>
</dbReference>
<evidence type="ECO:0000256" key="6">
    <source>
        <dbReference type="SAM" id="MobiDB-lite"/>
    </source>
</evidence>
<dbReference type="InterPro" id="IPR036236">
    <property type="entry name" value="Znf_C2H2_sf"/>
</dbReference>
<feature type="compositionally biased region" description="Basic residues" evidence="6">
    <location>
        <begin position="62"/>
        <end position="73"/>
    </location>
</feature>
<reference evidence="8" key="2">
    <citation type="journal article" date="2020" name="Nat. Commun.">
        <title>Large-scale genome sequencing of mycorrhizal fungi provides insights into the early evolution of symbiotic traits.</title>
        <authorList>
            <person name="Miyauchi S."/>
            <person name="Kiss E."/>
            <person name="Kuo A."/>
            <person name="Drula E."/>
            <person name="Kohler A."/>
            <person name="Sanchez-Garcia M."/>
            <person name="Morin E."/>
            <person name="Andreopoulos B."/>
            <person name="Barry K.W."/>
            <person name="Bonito G."/>
            <person name="Buee M."/>
            <person name="Carver A."/>
            <person name="Chen C."/>
            <person name="Cichocki N."/>
            <person name="Clum A."/>
            <person name="Culley D."/>
            <person name="Crous P.W."/>
            <person name="Fauchery L."/>
            <person name="Girlanda M."/>
            <person name="Hayes R.D."/>
            <person name="Keri Z."/>
            <person name="LaButti K."/>
            <person name="Lipzen A."/>
            <person name="Lombard V."/>
            <person name="Magnuson J."/>
            <person name="Maillard F."/>
            <person name="Murat C."/>
            <person name="Nolan M."/>
            <person name="Ohm R.A."/>
            <person name="Pangilinan J."/>
            <person name="Pereira M.F."/>
            <person name="Perotto S."/>
            <person name="Peter M."/>
            <person name="Pfister S."/>
            <person name="Riley R."/>
            <person name="Sitrit Y."/>
            <person name="Stielow J.B."/>
            <person name="Szollosi G."/>
            <person name="Zifcakova L."/>
            <person name="Stursova M."/>
            <person name="Spatafora J.W."/>
            <person name="Tedersoo L."/>
            <person name="Vaario L.M."/>
            <person name="Yamada A."/>
            <person name="Yan M."/>
            <person name="Wang P."/>
            <person name="Xu J."/>
            <person name="Bruns T."/>
            <person name="Baldrian P."/>
            <person name="Vilgalys R."/>
            <person name="Dunand C."/>
            <person name="Henrissat B."/>
            <person name="Grigoriev I.V."/>
            <person name="Hibbett D."/>
            <person name="Nagy L.G."/>
            <person name="Martin F.M."/>
        </authorList>
    </citation>
    <scope>NUCLEOTIDE SEQUENCE</scope>
    <source>
        <strain evidence="8">BED1</strain>
    </source>
</reference>
<dbReference type="Gene3D" id="3.30.160.60">
    <property type="entry name" value="Classic Zinc Finger"/>
    <property type="match status" value="2"/>
</dbReference>
<evidence type="ECO:0000313" key="9">
    <source>
        <dbReference type="Proteomes" id="UP001194468"/>
    </source>
</evidence>
<feature type="compositionally biased region" description="Polar residues" evidence="6">
    <location>
        <begin position="180"/>
        <end position="190"/>
    </location>
</feature>
<dbReference type="PROSITE" id="PS50157">
    <property type="entry name" value="ZINC_FINGER_C2H2_2"/>
    <property type="match status" value="2"/>
</dbReference>
<dbReference type="InterPro" id="IPR050688">
    <property type="entry name" value="Zinc_finger/UBP_domain"/>
</dbReference>
<evidence type="ECO:0000256" key="3">
    <source>
        <dbReference type="ARBA" id="ARBA00022771"/>
    </source>
</evidence>
<keyword evidence="1" id="KW-0479">Metal-binding</keyword>
<gene>
    <name evidence="8" type="ORF">L210DRAFT_3097211</name>
</gene>
<name>A0AAD4BYR4_BOLED</name>
<evidence type="ECO:0000256" key="5">
    <source>
        <dbReference type="PROSITE-ProRule" id="PRU00042"/>
    </source>
</evidence>
<dbReference type="Pfam" id="PF00096">
    <property type="entry name" value="zf-C2H2"/>
    <property type="match status" value="1"/>
</dbReference>
<evidence type="ECO:0000259" key="7">
    <source>
        <dbReference type="PROSITE" id="PS50157"/>
    </source>
</evidence>
<feature type="region of interest" description="Disordered" evidence="6">
    <location>
        <begin position="62"/>
        <end position="192"/>
    </location>
</feature>
<reference evidence="8" key="1">
    <citation type="submission" date="2019-10" db="EMBL/GenBank/DDBJ databases">
        <authorList>
            <consortium name="DOE Joint Genome Institute"/>
            <person name="Kuo A."/>
            <person name="Miyauchi S."/>
            <person name="Kiss E."/>
            <person name="Drula E."/>
            <person name="Kohler A."/>
            <person name="Sanchez-Garcia M."/>
            <person name="Andreopoulos B."/>
            <person name="Barry K.W."/>
            <person name="Bonito G."/>
            <person name="Buee M."/>
            <person name="Carver A."/>
            <person name="Chen C."/>
            <person name="Cichocki N."/>
            <person name="Clum A."/>
            <person name="Culley D."/>
            <person name="Crous P.W."/>
            <person name="Fauchery L."/>
            <person name="Girlanda M."/>
            <person name="Hayes R."/>
            <person name="Keri Z."/>
            <person name="LaButti K."/>
            <person name="Lipzen A."/>
            <person name="Lombard V."/>
            <person name="Magnuson J."/>
            <person name="Maillard F."/>
            <person name="Morin E."/>
            <person name="Murat C."/>
            <person name="Nolan M."/>
            <person name="Ohm R."/>
            <person name="Pangilinan J."/>
            <person name="Pereira M."/>
            <person name="Perotto S."/>
            <person name="Peter M."/>
            <person name="Riley R."/>
            <person name="Sitrit Y."/>
            <person name="Stielow B."/>
            <person name="Szollosi G."/>
            <person name="Zifcakova L."/>
            <person name="Stursova M."/>
            <person name="Spatafora J.W."/>
            <person name="Tedersoo L."/>
            <person name="Vaario L.-M."/>
            <person name="Yamada A."/>
            <person name="Yan M."/>
            <person name="Wang P."/>
            <person name="Xu J."/>
            <person name="Bruns T."/>
            <person name="Baldrian P."/>
            <person name="Vilgalys R."/>
            <person name="Henrissat B."/>
            <person name="Grigoriev I.V."/>
            <person name="Hibbett D."/>
            <person name="Nagy L.G."/>
            <person name="Martin F.M."/>
        </authorList>
    </citation>
    <scope>NUCLEOTIDE SEQUENCE</scope>
    <source>
        <strain evidence="8">BED1</strain>
    </source>
</reference>
<keyword evidence="2" id="KW-0677">Repeat</keyword>
<evidence type="ECO:0000256" key="4">
    <source>
        <dbReference type="ARBA" id="ARBA00022833"/>
    </source>
</evidence>
<dbReference type="EMBL" id="WHUW01000007">
    <property type="protein sequence ID" value="KAF8443844.1"/>
    <property type="molecule type" value="Genomic_DNA"/>
</dbReference>
<keyword evidence="9" id="KW-1185">Reference proteome</keyword>
<feature type="domain" description="C2H2-type" evidence="7">
    <location>
        <begin position="42"/>
        <end position="71"/>
    </location>
</feature>
<dbReference type="Proteomes" id="UP001194468">
    <property type="component" value="Unassembled WGS sequence"/>
</dbReference>
<evidence type="ECO:0000313" key="8">
    <source>
        <dbReference type="EMBL" id="KAF8443844.1"/>
    </source>
</evidence>
<comment type="caution">
    <text evidence="8">The sequence shown here is derived from an EMBL/GenBank/DDBJ whole genome shotgun (WGS) entry which is preliminary data.</text>
</comment>
<dbReference type="InterPro" id="IPR013087">
    <property type="entry name" value="Znf_C2H2_type"/>
</dbReference>
<feature type="compositionally biased region" description="Low complexity" evidence="6">
    <location>
        <begin position="131"/>
        <end position="151"/>
    </location>
</feature>
<feature type="compositionally biased region" description="Polar residues" evidence="6">
    <location>
        <begin position="152"/>
        <end position="165"/>
    </location>
</feature>